<comment type="caution">
    <text evidence="2">The sequence shown here is derived from an EMBL/GenBank/DDBJ whole genome shotgun (WGS) entry which is preliminary data.</text>
</comment>
<keyword evidence="1" id="KW-0472">Membrane</keyword>
<evidence type="ECO:0000256" key="1">
    <source>
        <dbReference type="SAM" id="Phobius"/>
    </source>
</evidence>
<reference evidence="2 3" key="1">
    <citation type="journal article" date="2011" name="Front. Microbiol.">
        <title>Genomic signatures of strain selection and enhancement in Bacillus atrophaeus var. globigii, a historical biowarfare simulant.</title>
        <authorList>
            <person name="Gibbons H.S."/>
            <person name="Broomall S.M."/>
            <person name="McNew L.A."/>
            <person name="Daligault H."/>
            <person name="Chapman C."/>
            <person name="Bruce D."/>
            <person name="Karavis M."/>
            <person name="Krepps M."/>
            <person name="McGregor P.A."/>
            <person name="Hong C."/>
            <person name="Park K.H."/>
            <person name="Akmal A."/>
            <person name="Feldman A."/>
            <person name="Lin J.S."/>
            <person name="Chang W.E."/>
            <person name="Higgs B.W."/>
            <person name="Demirev P."/>
            <person name="Lindquist J."/>
            <person name="Liem A."/>
            <person name="Fochler E."/>
            <person name="Read T.D."/>
            <person name="Tapia R."/>
            <person name="Johnson S."/>
            <person name="Bishop-Lilly K.A."/>
            <person name="Detter C."/>
            <person name="Han C."/>
            <person name="Sozhamannan S."/>
            <person name="Rosenzweig C.N."/>
            <person name="Skowronski E.W."/>
        </authorList>
    </citation>
    <scope>NUCLEOTIDE SEQUENCE [LARGE SCALE GENOMIC DNA]</scope>
    <source>
        <strain evidence="2 3">Y4G10-17</strain>
    </source>
</reference>
<evidence type="ECO:0000313" key="2">
    <source>
        <dbReference type="EMBL" id="RUO30398.1"/>
    </source>
</evidence>
<dbReference type="RefSeq" id="WP_126799880.1">
    <property type="nucleotide sequence ID" value="NZ_PIPO01000006.1"/>
</dbReference>
<dbReference type="EMBL" id="PIPO01000006">
    <property type="protein sequence ID" value="RUO30398.1"/>
    <property type="molecule type" value="Genomic_DNA"/>
</dbReference>
<keyword evidence="1" id="KW-1133">Transmembrane helix</keyword>
<dbReference type="Proteomes" id="UP000287823">
    <property type="component" value="Unassembled WGS sequence"/>
</dbReference>
<evidence type="ECO:0000313" key="3">
    <source>
        <dbReference type="Proteomes" id="UP000287823"/>
    </source>
</evidence>
<sequence length="141" mass="15666">MKSSEQPRANSLKIPILVVAGALVLLVLAWLPGQQLPMQQRPYVDVQISYDSGNRRLAQVADDLRYRMNTHHGYRLLTENMVIPEEYLLHDVVIELNEEAGTLYLRALVDNQPIEVNGPAGAASSLSAKLFSLINSTLEQA</sequence>
<organism evidence="2 3">
    <name type="scientific">Aliidiomarina soli</name>
    <dbReference type="NCBI Taxonomy" id="1928574"/>
    <lineage>
        <taxon>Bacteria</taxon>
        <taxon>Pseudomonadati</taxon>
        <taxon>Pseudomonadota</taxon>
        <taxon>Gammaproteobacteria</taxon>
        <taxon>Alteromonadales</taxon>
        <taxon>Idiomarinaceae</taxon>
        <taxon>Aliidiomarina</taxon>
    </lineage>
</organism>
<feature type="transmembrane region" description="Helical" evidence="1">
    <location>
        <begin position="12"/>
        <end position="31"/>
    </location>
</feature>
<keyword evidence="3" id="KW-1185">Reference proteome</keyword>
<keyword evidence="1" id="KW-0812">Transmembrane</keyword>
<proteinExistence type="predicted"/>
<accession>A0A432WDD0</accession>
<gene>
    <name evidence="2" type="ORF">CWE14_13625</name>
</gene>
<dbReference type="AlphaFoldDB" id="A0A432WDD0"/>
<protein>
    <submittedName>
        <fullName evidence="2">Uncharacterized protein</fullName>
    </submittedName>
</protein>
<name>A0A432WDD0_9GAMM</name>